<feature type="transmembrane region" description="Helical" evidence="1">
    <location>
        <begin position="19"/>
        <end position="36"/>
    </location>
</feature>
<organism evidence="2 3">
    <name type="scientific">Desulfobulbus propionicus (strain ATCC 33891 / DSM 2032 / VKM B-1956 / 1pr3)</name>
    <dbReference type="NCBI Taxonomy" id="577650"/>
    <lineage>
        <taxon>Bacteria</taxon>
        <taxon>Pseudomonadati</taxon>
        <taxon>Thermodesulfobacteriota</taxon>
        <taxon>Desulfobulbia</taxon>
        <taxon>Desulfobulbales</taxon>
        <taxon>Desulfobulbaceae</taxon>
        <taxon>Desulfobulbus</taxon>
    </lineage>
</organism>
<reference evidence="2 3" key="1">
    <citation type="journal article" date="2011" name="Stand. Genomic Sci.">
        <title>Complete genome sequence of Desulfobulbus propionicus type strain (1pr3).</title>
        <authorList>
            <person name="Pagani I."/>
            <person name="Lapidus A."/>
            <person name="Nolan M."/>
            <person name="Lucas S."/>
            <person name="Hammon N."/>
            <person name="Deshpande S."/>
            <person name="Cheng J.F."/>
            <person name="Chertkov O."/>
            <person name="Davenport K."/>
            <person name="Tapia R."/>
            <person name="Han C."/>
            <person name="Goodwin L."/>
            <person name="Pitluck S."/>
            <person name="Liolios K."/>
            <person name="Mavromatis K."/>
            <person name="Ivanova N."/>
            <person name="Mikhailova N."/>
            <person name="Pati A."/>
            <person name="Chen A."/>
            <person name="Palaniappan K."/>
            <person name="Land M."/>
            <person name="Hauser L."/>
            <person name="Chang Y.J."/>
            <person name="Jeffries C.D."/>
            <person name="Detter J.C."/>
            <person name="Brambilla E."/>
            <person name="Kannan K.P."/>
            <person name="Djao O.D."/>
            <person name="Rohde M."/>
            <person name="Pukall R."/>
            <person name="Spring S."/>
            <person name="Goker M."/>
            <person name="Sikorski J."/>
            <person name="Woyke T."/>
            <person name="Bristow J."/>
            <person name="Eisen J.A."/>
            <person name="Markowitz V."/>
            <person name="Hugenholtz P."/>
            <person name="Kyrpides N.C."/>
            <person name="Klenk H.P."/>
        </authorList>
    </citation>
    <scope>NUCLEOTIDE SEQUENCE [LARGE SCALE GENOMIC DNA]</scope>
    <source>
        <strain evidence="3">ATCC 33891 / DSM 2032 / 1pr3</strain>
    </source>
</reference>
<dbReference type="EMBL" id="CP002364">
    <property type="protein sequence ID" value="ADW18666.1"/>
    <property type="molecule type" value="Genomic_DNA"/>
</dbReference>
<sequence length="128" mass="14198">METRDIAQLFVTAVGKIEFYWNFYTGALLALIGWLVSRNMVVAEELKLLVTVGYLAFALMNVLGLWGSYTVAEALRKDLLHSAHGNPEALTHARHVLAKRGFDGQKRLAVAIHGVLGCFVLFTVWSAH</sequence>
<gene>
    <name evidence="2" type="ordered locus">Despr_2529</name>
</gene>
<feature type="transmembrane region" description="Helical" evidence="1">
    <location>
        <begin position="48"/>
        <end position="69"/>
    </location>
</feature>
<evidence type="ECO:0000313" key="3">
    <source>
        <dbReference type="Proteomes" id="UP000006365"/>
    </source>
</evidence>
<keyword evidence="1" id="KW-0472">Membrane</keyword>
<evidence type="ECO:0000313" key="2">
    <source>
        <dbReference type="EMBL" id="ADW18666.1"/>
    </source>
</evidence>
<accession>A0A7U3YNK3</accession>
<protein>
    <recommendedName>
        <fullName evidence="4">DUF4149 domain-containing protein</fullName>
    </recommendedName>
</protein>
<dbReference type="Proteomes" id="UP000006365">
    <property type="component" value="Chromosome"/>
</dbReference>
<keyword evidence="1" id="KW-0812">Transmembrane</keyword>
<evidence type="ECO:0000256" key="1">
    <source>
        <dbReference type="SAM" id="Phobius"/>
    </source>
</evidence>
<dbReference type="AlphaFoldDB" id="A0A7U3YNK3"/>
<evidence type="ECO:0008006" key="4">
    <source>
        <dbReference type="Google" id="ProtNLM"/>
    </source>
</evidence>
<keyword evidence="1" id="KW-1133">Transmembrane helix</keyword>
<name>A0A7U3YNK3_DESPD</name>
<dbReference type="RefSeq" id="WP_015725192.1">
    <property type="nucleotide sequence ID" value="NC_014972.1"/>
</dbReference>
<dbReference type="KEGG" id="dpr:Despr_2529"/>
<feature type="transmembrane region" description="Helical" evidence="1">
    <location>
        <begin position="108"/>
        <end position="127"/>
    </location>
</feature>
<proteinExistence type="predicted"/>
<keyword evidence="3" id="KW-1185">Reference proteome</keyword>